<dbReference type="Pfam" id="PF02518">
    <property type="entry name" value="HATPase_c"/>
    <property type="match status" value="1"/>
</dbReference>
<dbReference type="PANTHER" id="PTHR45436:SF15">
    <property type="entry name" value="SENSOR HISTIDINE KINASE CUSS"/>
    <property type="match status" value="1"/>
</dbReference>
<dbReference type="Gene3D" id="1.10.287.130">
    <property type="match status" value="1"/>
</dbReference>
<dbReference type="Proteomes" id="UP001156882">
    <property type="component" value="Unassembled WGS sequence"/>
</dbReference>
<keyword evidence="6 11" id="KW-0812">Transmembrane</keyword>
<keyword evidence="15" id="KW-1185">Reference proteome</keyword>
<sequence length="447" mass="49298">MPKARTLVHIVALRIGLFAALAIAVQAVVIFADYFFDTPQLANLMVEHETERLARGIHHIDASVHYALPEGLKRYRLPDPFYLARIRTSTGEVLYTNCRAECDEHLLAAEIHPPDFWYRMLSTSKPITVAGGRAFGTGDRKIIVEVAILDDQQQVMWDVLGREFADHLAVPMSILLLFILGGTLVSIALALQPVRRAARQAESIDPLDPMHRVDTSGMPREIAEFGQAINRTLSRIHGLMTAQRVFTAAVAHEIRTPLAMLRLELGNIDHPRAQKMEADVDGLAHFVEQITALGRLDGADRAVLQAIDLVAIARKAVADIAPFVYARGATIAFVDHGADQVEAYLPFVDDAIRNLVENAVKHTPRGTMIDVIAGPGPCLAVVDNAGLLQEGSRDHERPDATGIGLEIVRRIMAFHRGRLDIDVEHGKLTAMRLVFKAKIADGRMVRH</sequence>
<feature type="transmembrane region" description="Helical" evidence="11">
    <location>
        <begin position="12"/>
        <end position="36"/>
    </location>
</feature>
<dbReference type="InterPro" id="IPR036890">
    <property type="entry name" value="HATPase_C_sf"/>
</dbReference>
<reference evidence="15" key="1">
    <citation type="journal article" date="2019" name="Int. J. Syst. Evol. Microbiol.">
        <title>The Global Catalogue of Microorganisms (GCM) 10K type strain sequencing project: providing services to taxonomists for standard genome sequencing and annotation.</title>
        <authorList>
            <consortium name="The Broad Institute Genomics Platform"/>
            <consortium name="The Broad Institute Genome Sequencing Center for Infectious Disease"/>
            <person name="Wu L."/>
            <person name="Ma J."/>
        </authorList>
    </citation>
    <scope>NUCLEOTIDE SEQUENCE [LARGE SCALE GENOMIC DNA]</scope>
    <source>
        <strain evidence="15">NBRC 101365</strain>
    </source>
</reference>
<dbReference type="PANTHER" id="PTHR45436">
    <property type="entry name" value="SENSOR HISTIDINE KINASE YKOH"/>
    <property type="match status" value="1"/>
</dbReference>
<evidence type="ECO:0000259" key="12">
    <source>
        <dbReference type="PROSITE" id="PS50109"/>
    </source>
</evidence>
<dbReference type="InterPro" id="IPR003661">
    <property type="entry name" value="HisK_dim/P_dom"/>
</dbReference>
<evidence type="ECO:0000256" key="5">
    <source>
        <dbReference type="ARBA" id="ARBA00022679"/>
    </source>
</evidence>
<comment type="subcellular location">
    <subcellularLocation>
        <location evidence="2">Membrane</location>
        <topology evidence="2">Multi-pass membrane protein</topology>
    </subcellularLocation>
</comment>
<accession>A0ABQ6CDR9</accession>
<evidence type="ECO:0000256" key="2">
    <source>
        <dbReference type="ARBA" id="ARBA00004141"/>
    </source>
</evidence>
<evidence type="ECO:0000313" key="15">
    <source>
        <dbReference type="Proteomes" id="UP001156882"/>
    </source>
</evidence>
<evidence type="ECO:0000256" key="9">
    <source>
        <dbReference type="ARBA" id="ARBA00023012"/>
    </source>
</evidence>
<dbReference type="CDD" id="cd00082">
    <property type="entry name" value="HisKA"/>
    <property type="match status" value="1"/>
</dbReference>
<dbReference type="InterPro" id="IPR050428">
    <property type="entry name" value="TCS_sensor_his_kinase"/>
</dbReference>
<dbReference type="SUPFAM" id="SSF47384">
    <property type="entry name" value="Homodimeric domain of signal transducing histidine kinase"/>
    <property type="match status" value="1"/>
</dbReference>
<dbReference type="InterPro" id="IPR005467">
    <property type="entry name" value="His_kinase_dom"/>
</dbReference>
<dbReference type="InterPro" id="IPR036097">
    <property type="entry name" value="HisK_dim/P_sf"/>
</dbReference>
<evidence type="ECO:0000256" key="4">
    <source>
        <dbReference type="ARBA" id="ARBA00022553"/>
    </source>
</evidence>
<dbReference type="Gene3D" id="3.30.565.10">
    <property type="entry name" value="Histidine kinase-like ATPase, C-terminal domain"/>
    <property type="match status" value="1"/>
</dbReference>
<evidence type="ECO:0000256" key="1">
    <source>
        <dbReference type="ARBA" id="ARBA00000085"/>
    </source>
</evidence>
<keyword evidence="9" id="KW-0902">Two-component regulatory system</keyword>
<feature type="domain" description="Histidine kinase" evidence="12">
    <location>
        <begin position="249"/>
        <end position="439"/>
    </location>
</feature>
<dbReference type="EMBL" id="BSPC01000014">
    <property type="protein sequence ID" value="GLS18513.1"/>
    <property type="molecule type" value="Genomic_DNA"/>
</dbReference>
<dbReference type="InterPro" id="IPR003660">
    <property type="entry name" value="HAMP_dom"/>
</dbReference>
<feature type="transmembrane region" description="Helical" evidence="11">
    <location>
        <begin position="168"/>
        <end position="191"/>
    </location>
</feature>
<feature type="domain" description="HAMP" evidence="13">
    <location>
        <begin position="188"/>
        <end position="241"/>
    </location>
</feature>
<dbReference type="InterPro" id="IPR003594">
    <property type="entry name" value="HATPase_dom"/>
</dbReference>
<keyword evidence="4" id="KW-0597">Phosphoprotein</keyword>
<dbReference type="SUPFAM" id="SSF55874">
    <property type="entry name" value="ATPase domain of HSP90 chaperone/DNA topoisomerase II/histidine kinase"/>
    <property type="match status" value="1"/>
</dbReference>
<evidence type="ECO:0000256" key="10">
    <source>
        <dbReference type="ARBA" id="ARBA00023136"/>
    </source>
</evidence>
<evidence type="ECO:0000256" key="11">
    <source>
        <dbReference type="SAM" id="Phobius"/>
    </source>
</evidence>
<gene>
    <name evidence="14" type="ORF">GCM10007874_15300</name>
</gene>
<evidence type="ECO:0000313" key="14">
    <source>
        <dbReference type="EMBL" id="GLS18513.1"/>
    </source>
</evidence>
<dbReference type="PROSITE" id="PS50109">
    <property type="entry name" value="HIS_KIN"/>
    <property type="match status" value="1"/>
</dbReference>
<evidence type="ECO:0000259" key="13">
    <source>
        <dbReference type="PROSITE" id="PS50885"/>
    </source>
</evidence>
<name>A0ABQ6CDR9_9HYPH</name>
<keyword evidence="8 11" id="KW-1133">Transmembrane helix</keyword>
<keyword evidence="7 14" id="KW-0418">Kinase</keyword>
<comment type="catalytic activity">
    <reaction evidence="1">
        <text>ATP + protein L-histidine = ADP + protein N-phospho-L-histidine.</text>
        <dbReference type="EC" id="2.7.13.3"/>
    </reaction>
</comment>
<keyword evidence="5" id="KW-0808">Transferase</keyword>
<protein>
    <recommendedName>
        <fullName evidence="3">histidine kinase</fullName>
        <ecNumber evidence="3">2.7.13.3</ecNumber>
    </recommendedName>
</protein>
<dbReference type="EC" id="2.7.13.3" evidence="3"/>
<evidence type="ECO:0000256" key="7">
    <source>
        <dbReference type="ARBA" id="ARBA00022777"/>
    </source>
</evidence>
<organism evidence="14 15">
    <name type="scientific">Labrys miyagiensis</name>
    <dbReference type="NCBI Taxonomy" id="346912"/>
    <lineage>
        <taxon>Bacteria</taxon>
        <taxon>Pseudomonadati</taxon>
        <taxon>Pseudomonadota</taxon>
        <taxon>Alphaproteobacteria</taxon>
        <taxon>Hyphomicrobiales</taxon>
        <taxon>Xanthobacteraceae</taxon>
        <taxon>Labrys</taxon>
    </lineage>
</organism>
<comment type="caution">
    <text evidence="14">The sequence shown here is derived from an EMBL/GenBank/DDBJ whole genome shotgun (WGS) entry which is preliminary data.</text>
</comment>
<evidence type="ECO:0000256" key="8">
    <source>
        <dbReference type="ARBA" id="ARBA00022989"/>
    </source>
</evidence>
<dbReference type="PROSITE" id="PS50885">
    <property type="entry name" value="HAMP"/>
    <property type="match status" value="1"/>
</dbReference>
<dbReference type="SMART" id="SM00388">
    <property type="entry name" value="HisKA"/>
    <property type="match status" value="1"/>
</dbReference>
<evidence type="ECO:0000256" key="3">
    <source>
        <dbReference type="ARBA" id="ARBA00012438"/>
    </source>
</evidence>
<keyword evidence="10 11" id="KW-0472">Membrane</keyword>
<proteinExistence type="predicted"/>
<dbReference type="GO" id="GO:0016301">
    <property type="term" value="F:kinase activity"/>
    <property type="evidence" value="ECO:0007669"/>
    <property type="project" value="UniProtKB-KW"/>
</dbReference>
<evidence type="ECO:0000256" key="6">
    <source>
        <dbReference type="ARBA" id="ARBA00022692"/>
    </source>
</evidence>
<dbReference type="SMART" id="SM00387">
    <property type="entry name" value="HATPase_c"/>
    <property type="match status" value="1"/>
</dbReference>